<dbReference type="NCBIfam" id="TIGR00756">
    <property type="entry name" value="PPR"/>
    <property type="match status" value="6"/>
</dbReference>
<dbReference type="PANTHER" id="PTHR47926">
    <property type="entry name" value="PENTATRICOPEPTIDE REPEAT-CONTAINING PROTEIN"/>
    <property type="match status" value="1"/>
</dbReference>
<reference evidence="5" key="1">
    <citation type="journal article" date="2017" name="Nat. Commun.">
        <title>The asparagus genome sheds light on the origin and evolution of a young Y chromosome.</title>
        <authorList>
            <person name="Harkess A."/>
            <person name="Zhou J."/>
            <person name="Xu C."/>
            <person name="Bowers J.E."/>
            <person name="Van der Hulst R."/>
            <person name="Ayyampalayam S."/>
            <person name="Mercati F."/>
            <person name="Riccardi P."/>
            <person name="McKain M.R."/>
            <person name="Kakrana A."/>
            <person name="Tang H."/>
            <person name="Ray J."/>
            <person name="Groenendijk J."/>
            <person name="Arikit S."/>
            <person name="Mathioni S.M."/>
            <person name="Nakano M."/>
            <person name="Shan H."/>
            <person name="Telgmann-Rauber A."/>
            <person name="Kanno A."/>
            <person name="Yue Z."/>
            <person name="Chen H."/>
            <person name="Li W."/>
            <person name="Chen Y."/>
            <person name="Xu X."/>
            <person name="Zhang Y."/>
            <person name="Luo S."/>
            <person name="Chen H."/>
            <person name="Gao J."/>
            <person name="Mao Z."/>
            <person name="Pires J.C."/>
            <person name="Luo M."/>
            <person name="Kudrna D."/>
            <person name="Wing R.A."/>
            <person name="Meyers B.C."/>
            <person name="Yi K."/>
            <person name="Kong H."/>
            <person name="Lavrijsen P."/>
            <person name="Sunseri F."/>
            <person name="Falavigna A."/>
            <person name="Ye Y."/>
            <person name="Leebens-Mack J.H."/>
            <person name="Chen G."/>
        </authorList>
    </citation>
    <scope>NUCLEOTIDE SEQUENCE [LARGE SCALE GENOMIC DNA]</scope>
    <source>
        <strain evidence="5">cv. DH0086</strain>
    </source>
</reference>
<dbReference type="Pfam" id="PF20431">
    <property type="entry name" value="E_motif"/>
    <property type="match status" value="1"/>
</dbReference>
<evidence type="ECO:0000313" key="4">
    <source>
        <dbReference type="EMBL" id="ONK57488.1"/>
    </source>
</evidence>
<sequence length="543" mass="60747">MRPLPSIYTLLSSCRTLRSLKEIHTHIILNQFQQHPFFISRFLVLCNSFSALDYAVSVFNRVSEPNLYLYNALLKAHCDHGSPLSESFSLFNLLLNTCPLLPDGYTFTSLLKSCSDAGNLSLGSSLHCCIVRCGLDSDVYLQAKLVDFYGKCRQLDDARKVFDAMPDGNVVSWTSMLVGYLSFGDLSSARKLFDEMPIRNVVTWNAMIDGYVKVRDMVNARSLFDDMTEKNSVTFTSMIDGYAKIGDMTTARSIFELGKDHRDVFSWSSILSGYAQNGHPAEAIKIFLEMYGNNIKPDEHILVGLMSACSQLGGLSFAKWVDSYITRSKIDVKRTHVSAALINMNAKCGNMERAAHLFESLRSRDLFMYCSMMQGYSLHGCGDKAVGLFSRMLKEGVLPDGVAFTVILNACSHAGLVEEGKHYFEMMKNEYMIEPSQDHYACMVDLLGRAGHLKEADEVIQRMPMEPHAGVLGALLGACRIHCDSELGELTAQKLFEIEPHSTGNYVLLSNIYAANGRWANVLQLRAVMRRKGLRKIPGHTWI</sequence>
<dbReference type="GO" id="GO:0003723">
    <property type="term" value="F:RNA binding"/>
    <property type="evidence" value="ECO:0007669"/>
    <property type="project" value="InterPro"/>
</dbReference>
<protein>
    <recommendedName>
        <fullName evidence="6">Pentacotripeptide-repeat region of PRORP domain-containing protein</fullName>
    </recommendedName>
</protein>
<comment type="similarity">
    <text evidence="2">Belongs to the PPR family. PCMP-E subfamily.</text>
</comment>
<dbReference type="GO" id="GO:0009451">
    <property type="term" value="P:RNA modification"/>
    <property type="evidence" value="ECO:0007669"/>
    <property type="project" value="InterPro"/>
</dbReference>
<dbReference type="OMA" id="WVDSYVS"/>
<keyword evidence="5" id="KW-1185">Reference proteome</keyword>
<organism evidence="4 5">
    <name type="scientific">Asparagus officinalis</name>
    <name type="common">Garden asparagus</name>
    <dbReference type="NCBI Taxonomy" id="4686"/>
    <lineage>
        <taxon>Eukaryota</taxon>
        <taxon>Viridiplantae</taxon>
        <taxon>Streptophyta</taxon>
        <taxon>Embryophyta</taxon>
        <taxon>Tracheophyta</taxon>
        <taxon>Spermatophyta</taxon>
        <taxon>Magnoliopsida</taxon>
        <taxon>Liliopsida</taxon>
        <taxon>Asparagales</taxon>
        <taxon>Asparagaceae</taxon>
        <taxon>Asparagoideae</taxon>
        <taxon>Asparagus</taxon>
    </lineage>
</organism>
<gene>
    <name evidence="4" type="ORF">A4U43_C09F1020</name>
</gene>
<feature type="repeat" description="PPR" evidence="3">
    <location>
        <begin position="200"/>
        <end position="234"/>
    </location>
</feature>
<evidence type="ECO:0000256" key="2">
    <source>
        <dbReference type="ARBA" id="ARBA00061659"/>
    </source>
</evidence>
<feature type="repeat" description="PPR" evidence="3">
    <location>
        <begin position="263"/>
        <end position="297"/>
    </location>
</feature>
<dbReference type="InterPro" id="IPR046960">
    <property type="entry name" value="PPR_At4g14850-like_plant"/>
</dbReference>
<accession>A0A5P1E4M8</accession>
<dbReference type="PROSITE" id="PS51375">
    <property type="entry name" value="PPR"/>
    <property type="match status" value="4"/>
</dbReference>
<dbReference type="InterPro" id="IPR046848">
    <property type="entry name" value="E_motif"/>
</dbReference>
<evidence type="ECO:0000256" key="1">
    <source>
        <dbReference type="ARBA" id="ARBA00022737"/>
    </source>
</evidence>
<evidence type="ECO:0008006" key="6">
    <source>
        <dbReference type="Google" id="ProtNLM"/>
    </source>
</evidence>
<dbReference type="PANTHER" id="PTHR47926:SF467">
    <property type="entry name" value="REPEAT-CONTAINING PROTEIN, PUTATIVE-RELATED"/>
    <property type="match status" value="1"/>
</dbReference>
<feature type="repeat" description="PPR" evidence="3">
    <location>
        <begin position="169"/>
        <end position="199"/>
    </location>
</feature>
<dbReference type="Pfam" id="PF01535">
    <property type="entry name" value="PPR"/>
    <property type="match status" value="3"/>
</dbReference>
<dbReference type="Gramene" id="ONK57488">
    <property type="protein sequence ID" value="ONK57488"/>
    <property type="gene ID" value="A4U43_C09F1020"/>
</dbReference>
<keyword evidence="1" id="KW-0677">Repeat</keyword>
<dbReference type="Pfam" id="PF13041">
    <property type="entry name" value="PPR_2"/>
    <property type="match status" value="3"/>
</dbReference>
<dbReference type="Proteomes" id="UP000243459">
    <property type="component" value="Chromosome 9"/>
</dbReference>
<evidence type="ECO:0000313" key="5">
    <source>
        <dbReference type="Proteomes" id="UP000243459"/>
    </source>
</evidence>
<dbReference type="EMBL" id="CM007389">
    <property type="protein sequence ID" value="ONK57488.1"/>
    <property type="molecule type" value="Genomic_DNA"/>
</dbReference>
<dbReference type="Gene3D" id="1.25.40.10">
    <property type="entry name" value="Tetratricopeptide repeat domain"/>
    <property type="match status" value="5"/>
</dbReference>
<dbReference type="FunFam" id="1.25.40.10:FF:000334">
    <property type="entry name" value="Pentatricopeptide repeat-containing protein"/>
    <property type="match status" value="1"/>
</dbReference>
<proteinExistence type="inferred from homology"/>
<evidence type="ECO:0000256" key="3">
    <source>
        <dbReference type="PROSITE-ProRule" id="PRU00708"/>
    </source>
</evidence>
<feature type="repeat" description="PPR" evidence="3">
    <location>
        <begin position="365"/>
        <end position="399"/>
    </location>
</feature>
<dbReference type="InterPro" id="IPR011990">
    <property type="entry name" value="TPR-like_helical_dom_sf"/>
</dbReference>
<dbReference type="SUPFAM" id="SSF48452">
    <property type="entry name" value="TPR-like"/>
    <property type="match status" value="1"/>
</dbReference>
<name>A0A5P1E4M8_ASPOF</name>
<dbReference type="AlphaFoldDB" id="A0A5P1E4M8"/>
<dbReference type="InterPro" id="IPR002885">
    <property type="entry name" value="PPR_rpt"/>
</dbReference>